<keyword evidence="14" id="KW-0325">Glycoprotein</keyword>
<feature type="region of interest" description="Disordered" evidence="17">
    <location>
        <begin position="1"/>
        <end position="43"/>
    </location>
</feature>
<keyword evidence="11 16" id="KW-0560">Oxidoreductase</keyword>
<dbReference type="EMBL" id="JAAWWB010000010">
    <property type="protein sequence ID" value="KAG6774862.1"/>
    <property type="molecule type" value="Genomic_DNA"/>
</dbReference>
<dbReference type="FunFam" id="3.30.70.420:FF:000001">
    <property type="entry name" value="3-hydroxy-3-methylglutaryl coenzyme A reductase"/>
    <property type="match status" value="1"/>
</dbReference>
<dbReference type="AlphaFoldDB" id="A0A8X8D245"/>
<comment type="pathway">
    <text evidence="4 16">Metabolic intermediate biosynthesis; (R)-mevalonate biosynthesis; (R)-mevalonate from acetyl-CoA: step 3/3.</text>
</comment>
<dbReference type="FunFam" id="3.90.770.10:FF:000001">
    <property type="entry name" value="3-hydroxy-3-methylglutaryl coenzyme A reductase"/>
    <property type="match status" value="1"/>
</dbReference>
<dbReference type="PANTHER" id="PTHR10572">
    <property type="entry name" value="3-HYDROXY-3-METHYLGLUTARYL-COENZYME A REDUCTASE"/>
    <property type="match status" value="1"/>
</dbReference>
<evidence type="ECO:0000256" key="1">
    <source>
        <dbReference type="ARBA" id="ARBA00004225"/>
    </source>
</evidence>
<evidence type="ECO:0000256" key="14">
    <source>
        <dbReference type="ARBA" id="ARBA00023180"/>
    </source>
</evidence>
<feature type="compositionally biased region" description="Basic residues" evidence="17">
    <location>
        <begin position="1"/>
        <end position="12"/>
    </location>
</feature>
<keyword evidence="13 16" id="KW-0472">Membrane</keyword>
<evidence type="ECO:0000256" key="17">
    <source>
        <dbReference type="SAM" id="MobiDB-lite"/>
    </source>
</evidence>
<accession>A0A8X8D245</accession>
<gene>
    <name evidence="18" type="ORF">POTOM_022240</name>
</gene>
<evidence type="ECO:0000256" key="13">
    <source>
        <dbReference type="ARBA" id="ARBA00023136"/>
    </source>
</evidence>
<keyword evidence="15" id="KW-0414">Isoprene biosynthesis</keyword>
<evidence type="ECO:0000256" key="15">
    <source>
        <dbReference type="ARBA" id="ARBA00023229"/>
    </source>
</evidence>
<dbReference type="PROSITE" id="PS50065">
    <property type="entry name" value="HMG_COA_REDUCTASE_4"/>
    <property type="match status" value="1"/>
</dbReference>
<dbReference type="GO" id="GO:0015936">
    <property type="term" value="P:coenzyme A metabolic process"/>
    <property type="evidence" value="ECO:0007669"/>
    <property type="project" value="InterPro"/>
</dbReference>
<feature type="transmembrane region" description="Helical" evidence="16">
    <location>
        <begin position="50"/>
        <end position="71"/>
    </location>
</feature>
<evidence type="ECO:0000256" key="7">
    <source>
        <dbReference type="ARBA" id="ARBA00022692"/>
    </source>
</evidence>
<dbReference type="OrthoDB" id="310654at2759"/>
<dbReference type="GO" id="GO:0042170">
    <property type="term" value="C:plastid membrane"/>
    <property type="evidence" value="ECO:0007669"/>
    <property type="project" value="UniProtKB-SubCell"/>
</dbReference>
<dbReference type="FunFam" id="1.10.3270.10:FF:000002">
    <property type="entry name" value="3-hydroxy-3-methylglutaryl coenzyme A reductase"/>
    <property type="match status" value="1"/>
</dbReference>
<feature type="region of interest" description="Disordered" evidence="17">
    <location>
        <begin position="580"/>
        <end position="602"/>
    </location>
</feature>
<evidence type="ECO:0000256" key="6">
    <source>
        <dbReference type="ARBA" id="ARBA00022640"/>
    </source>
</evidence>
<evidence type="ECO:0000256" key="3">
    <source>
        <dbReference type="ARBA" id="ARBA00004477"/>
    </source>
</evidence>
<feature type="transmembrane region" description="Helical" evidence="16">
    <location>
        <begin position="92"/>
        <end position="111"/>
    </location>
</feature>
<proteinExistence type="inferred from homology"/>
<keyword evidence="19" id="KW-1185">Reference proteome</keyword>
<keyword evidence="9 16" id="KW-0521">NADP</keyword>
<evidence type="ECO:0000256" key="4">
    <source>
        <dbReference type="ARBA" id="ARBA00005084"/>
    </source>
</evidence>
<evidence type="ECO:0000256" key="16">
    <source>
        <dbReference type="RuleBase" id="RU361219"/>
    </source>
</evidence>
<evidence type="ECO:0000256" key="11">
    <source>
        <dbReference type="ARBA" id="ARBA00023002"/>
    </source>
</evidence>
<evidence type="ECO:0000256" key="10">
    <source>
        <dbReference type="ARBA" id="ARBA00022989"/>
    </source>
</evidence>
<reference evidence="18" key="1">
    <citation type="journal article" date="2020" name="bioRxiv">
        <title>Hybrid origin of Populus tomentosa Carr. identified through genome sequencing and phylogenomic analysis.</title>
        <authorList>
            <person name="An X."/>
            <person name="Gao K."/>
            <person name="Chen Z."/>
            <person name="Li J."/>
            <person name="Yang X."/>
            <person name="Yang X."/>
            <person name="Zhou J."/>
            <person name="Guo T."/>
            <person name="Zhao T."/>
            <person name="Huang S."/>
            <person name="Miao D."/>
            <person name="Khan W.U."/>
            <person name="Rao P."/>
            <person name="Ye M."/>
            <person name="Lei B."/>
            <person name="Liao W."/>
            <person name="Wang J."/>
            <person name="Ji L."/>
            <person name="Li Y."/>
            <person name="Guo B."/>
            <person name="Mustafa N.S."/>
            <person name="Li S."/>
            <person name="Yun Q."/>
            <person name="Keller S.R."/>
            <person name="Mao J."/>
            <person name="Zhang R."/>
            <person name="Strauss S.H."/>
        </authorList>
    </citation>
    <scope>NUCLEOTIDE SEQUENCE</scope>
    <source>
        <strain evidence="18">GM15</strain>
        <tissue evidence="18">Leaf</tissue>
    </source>
</reference>
<comment type="caution">
    <text evidence="18">The sequence shown here is derived from an EMBL/GenBank/DDBJ whole genome shotgun (WGS) entry which is preliminary data.</text>
</comment>
<dbReference type="Pfam" id="PF00368">
    <property type="entry name" value="HMG-CoA_red"/>
    <property type="match status" value="1"/>
</dbReference>
<keyword evidence="7 16" id="KW-0812">Transmembrane</keyword>
<comment type="catalytic activity">
    <reaction evidence="16">
        <text>(R)-mevalonate + 2 NADP(+) + CoA = (3S)-3-hydroxy-3-methylglutaryl-CoA + 2 NADPH + 2 H(+)</text>
        <dbReference type="Rhea" id="RHEA:15989"/>
        <dbReference type="ChEBI" id="CHEBI:15378"/>
        <dbReference type="ChEBI" id="CHEBI:36464"/>
        <dbReference type="ChEBI" id="CHEBI:43074"/>
        <dbReference type="ChEBI" id="CHEBI:57287"/>
        <dbReference type="ChEBI" id="CHEBI:57783"/>
        <dbReference type="ChEBI" id="CHEBI:58349"/>
        <dbReference type="EC" id="1.1.1.34"/>
    </reaction>
</comment>
<dbReference type="GO" id="GO:0005778">
    <property type="term" value="C:peroxisomal membrane"/>
    <property type="evidence" value="ECO:0007669"/>
    <property type="project" value="TreeGrafter"/>
</dbReference>
<sequence>MDTRRRPPKPRRSTSSQDGGGHHLHQKRLPPSNDNSSPSPPPKASDALPLPLYLTNAIFFTLFFSVAYYLLYRWRDKIRNSTPLHVVTFPEIAAIISLTASFIYLLGFFGIDFVQSFITRSSHDAWELEGSDNPNFLINKDHRLVTCPPPASIDPIPKLPNSETIITPLASVEDEEIVKSVTEGSLPSYSLETKLGDCKRAAVIRREALQRTTGRSLEGLPIEGFDYDSILGQCCEMPVGYVQIPVGIAGPLSLNGMEFMVPMATTEGCLVASTNRGCKAIYASGGASSVLYADGMTRAPVVRFETAKRASELKLFLEDPDNFDTLSIVFNRSSRFGRLQGIQCAMAGKNLYIRFKCSTGDAMGMNMVSKGVQNVLDFLQADFPDMEVIGISGNYCSDKKPAAVNWIGGRGKSVVCEAIIKEEIVKKVLKTSVASLVELNMLKNLAGSAIAGALGGFNAHASNIVSAIFIATGQDPAQNVESSNCITMMEAVNDGKDLHISVTMPSIEVGTVGGGTQLASQSACLNLLGVKGASRESAGSNSVLLASIVAGSVLAGELSLMAAIAEGQLVKSHMKYNRSSKDTSTVASLERREWSSNEIETA</sequence>
<dbReference type="GO" id="GO:0031966">
    <property type="term" value="C:mitochondrial membrane"/>
    <property type="evidence" value="ECO:0007669"/>
    <property type="project" value="UniProtKB-SubCell"/>
</dbReference>
<dbReference type="NCBIfam" id="TIGR00533">
    <property type="entry name" value="HMG_CoA_R_NADP"/>
    <property type="match status" value="1"/>
</dbReference>
<evidence type="ECO:0000256" key="12">
    <source>
        <dbReference type="ARBA" id="ARBA00023128"/>
    </source>
</evidence>
<dbReference type="InterPro" id="IPR023076">
    <property type="entry name" value="HMG_CoA_Rdtase_CS"/>
</dbReference>
<protein>
    <recommendedName>
        <fullName evidence="16">3-hydroxy-3-methylglutaryl coenzyme A reductase</fullName>
        <shortName evidence="16">HMG-CoA reductase</shortName>
        <ecNumber evidence="16">1.1.1.34</ecNumber>
    </recommendedName>
</protein>
<dbReference type="CDD" id="cd00643">
    <property type="entry name" value="HMG-CoA_reductase_classI"/>
    <property type="match status" value="1"/>
</dbReference>
<comment type="subcellular location">
    <subcellularLocation>
        <location evidence="3 16">Endoplasmic reticulum membrane</location>
        <topology evidence="3 16">Multi-pass membrane protein</topology>
    </subcellularLocation>
    <subcellularLocation>
        <location evidence="1">Mitochondrion membrane</location>
        <topology evidence="1">Multi-pass membrane protein</topology>
    </subcellularLocation>
    <subcellularLocation>
        <location evidence="2">Plastid membrane</location>
        <topology evidence="2">Multi-pass membrane protein</topology>
    </subcellularLocation>
</comment>
<dbReference type="EC" id="1.1.1.34" evidence="16"/>
<keyword evidence="12" id="KW-0496">Mitochondrion</keyword>
<name>A0A8X8D245_POPTO</name>
<keyword evidence="8 16" id="KW-0256">Endoplasmic reticulum</keyword>
<evidence type="ECO:0000256" key="5">
    <source>
        <dbReference type="ARBA" id="ARBA00007661"/>
    </source>
</evidence>
<dbReference type="GO" id="GO:0008299">
    <property type="term" value="P:isoprenoid biosynthetic process"/>
    <property type="evidence" value="ECO:0007669"/>
    <property type="project" value="UniProtKB-KW"/>
</dbReference>
<evidence type="ECO:0000256" key="2">
    <source>
        <dbReference type="ARBA" id="ARBA00004446"/>
    </source>
</evidence>
<dbReference type="GO" id="GO:0016126">
    <property type="term" value="P:sterol biosynthetic process"/>
    <property type="evidence" value="ECO:0007669"/>
    <property type="project" value="TreeGrafter"/>
</dbReference>
<dbReference type="InterPro" id="IPR002202">
    <property type="entry name" value="HMG_CoA_Rdtase"/>
</dbReference>
<dbReference type="InterPro" id="IPR004554">
    <property type="entry name" value="HMG_CoA_Rdtase_eu_arc"/>
</dbReference>
<organism evidence="18 19">
    <name type="scientific">Populus tomentosa</name>
    <name type="common">Chinese white poplar</name>
    <dbReference type="NCBI Taxonomy" id="118781"/>
    <lineage>
        <taxon>Eukaryota</taxon>
        <taxon>Viridiplantae</taxon>
        <taxon>Streptophyta</taxon>
        <taxon>Embryophyta</taxon>
        <taxon>Tracheophyta</taxon>
        <taxon>Spermatophyta</taxon>
        <taxon>Magnoliopsida</taxon>
        <taxon>eudicotyledons</taxon>
        <taxon>Gunneridae</taxon>
        <taxon>Pentapetalae</taxon>
        <taxon>rosids</taxon>
        <taxon>fabids</taxon>
        <taxon>Malpighiales</taxon>
        <taxon>Salicaceae</taxon>
        <taxon>Saliceae</taxon>
        <taxon>Populus</taxon>
    </lineage>
</organism>
<dbReference type="GO" id="GO:0005789">
    <property type="term" value="C:endoplasmic reticulum membrane"/>
    <property type="evidence" value="ECO:0007669"/>
    <property type="project" value="UniProtKB-SubCell"/>
</dbReference>
<dbReference type="PROSITE" id="PS00066">
    <property type="entry name" value="HMG_COA_REDUCTASE_1"/>
    <property type="match status" value="1"/>
</dbReference>
<evidence type="ECO:0000313" key="19">
    <source>
        <dbReference type="Proteomes" id="UP000886885"/>
    </source>
</evidence>
<dbReference type="PANTHER" id="PTHR10572:SF24">
    <property type="entry name" value="3-HYDROXY-3-METHYLGLUTARYL-COENZYME A REDUCTASE"/>
    <property type="match status" value="1"/>
</dbReference>
<evidence type="ECO:0000256" key="9">
    <source>
        <dbReference type="ARBA" id="ARBA00022857"/>
    </source>
</evidence>
<dbReference type="PROSITE" id="PS00318">
    <property type="entry name" value="HMG_COA_REDUCTASE_2"/>
    <property type="match status" value="1"/>
</dbReference>
<evidence type="ECO:0000313" key="18">
    <source>
        <dbReference type="EMBL" id="KAG6774862.1"/>
    </source>
</evidence>
<dbReference type="GO" id="GO:0004420">
    <property type="term" value="F:hydroxymethylglutaryl-CoA reductase (NADPH) activity"/>
    <property type="evidence" value="ECO:0007669"/>
    <property type="project" value="UniProtKB-EC"/>
</dbReference>
<dbReference type="Proteomes" id="UP000886885">
    <property type="component" value="Chromosome 5D"/>
</dbReference>
<evidence type="ECO:0000256" key="8">
    <source>
        <dbReference type="ARBA" id="ARBA00022824"/>
    </source>
</evidence>
<comment type="similarity">
    <text evidence="5 16">Belongs to the HMG-CoA reductase family.</text>
</comment>
<keyword evidence="6" id="KW-0934">Plastid</keyword>
<keyword evidence="10 16" id="KW-1133">Transmembrane helix</keyword>